<dbReference type="InterPro" id="IPR051450">
    <property type="entry name" value="Gfo/Idh/MocA_Oxidoreductases"/>
</dbReference>
<dbReference type="Gene3D" id="3.30.360.10">
    <property type="entry name" value="Dihydrodipicolinate Reductase, domain 2"/>
    <property type="match status" value="1"/>
</dbReference>
<evidence type="ECO:0000313" key="4">
    <source>
        <dbReference type="Proteomes" id="UP000233654"/>
    </source>
</evidence>
<dbReference type="PANTHER" id="PTHR43377:SF1">
    <property type="entry name" value="BILIVERDIN REDUCTASE A"/>
    <property type="match status" value="1"/>
</dbReference>
<dbReference type="InterPro" id="IPR055170">
    <property type="entry name" value="GFO_IDH_MocA-like_dom"/>
</dbReference>
<dbReference type="Pfam" id="PF01408">
    <property type="entry name" value="GFO_IDH_MocA"/>
    <property type="match status" value="1"/>
</dbReference>
<dbReference type="SUPFAM" id="SSF55347">
    <property type="entry name" value="Glyceraldehyde-3-phosphate dehydrogenase-like, C-terminal domain"/>
    <property type="match status" value="1"/>
</dbReference>
<reference evidence="3 4" key="1">
    <citation type="journal article" date="2017" name="ISME J.">
        <title>Potential for microbial H2 and metal transformations associated with novel bacteria and archaea in deep terrestrial subsurface sediments.</title>
        <authorList>
            <person name="Hernsdorf A.W."/>
            <person name="Amano Y."/>
            <person name="Miyakawa K."/>
            <person name="Ise K."/>
            <person name="Suzuki Y."/>
            <person name="Anantharaman K."/>
            <person name="Probst A."/>
            <person name="Burstein D."/>
            <person name="Thomas B.C."/>
            <person name="Banfield J.F."/>
        </authorList>
    </citation>
    <scope>NUCLEOTIDE SEQUENCE [LARGE SCALE GENOMIC DNA]</scope>
    <source>
        <strain evidence="3">HGW-Actinobacteria-3</strain>
    </source>
</reference>
<dbReference type="Proteomes" id="UP000233654">
    <property type="component" value="Unassembled WGS sequence"/>
</dbReference>
<evidence type="ECO:0000259" key="2">
    <source>
        <dbReference type="Pfam" id="PF22725"/>
    </source>
</evidence>
<feature type="domain" description="GFO/IDH/MocA-like oxidoreductase" evidence="2">
    <location>
        <begin position="129"/>
        <end position="238"/>
    </location>
</feature>
<dbReference type="AlphaFoldDB" id="A0A2N3G6D6"/>
<feature type="domain" description="Gfo/Idh/MocA-like oxidoreductase N-terminal" evidence="1">
    <location>
        <begin position="3"/>
        <end position="120"/>
    </location>
</feature>
<gene>
    <name evidence="3" type="ORF">CVT63_03585</name>
</gene>
<dbReference type="GO" id="GO:0000166">
    <property type="term" value="F:nucleotide binding"/>
    <property type="evidence" value="ECO:0007669"/>
    <property type="project" value="InterPro"/>
</dbReference>
<protein>
    <submittedName>
        <fullName evidence="3">Gfo/Idh/MocA family oxidoreductase</fullName>
    </submittedName>
</protein>
<proteinExistence type="predicted"/>
<dbReference type="PANTHER" id="PTHR43377">
    <property type="entry name" value="BILIVERDIN REDUCTASE A"/>
    <property type="match status" value="1"/>
</dbReference>
<dbReference type="SUPFAM" id="SSF51735">
    <property type="entry name" value="NAD(P)-binding Rossmann-fold domains"/>
    <property type="match status" value="1"/>
</dbReference>
<name>A0A2N3G6D6_9ACTN</name>
<evidence type="ECO:0000313" key="3">
    <source>
        <dbReference type="EMBL" id="PKQ28289.1"/>
    </source>
</evidence>
<sequence>MMHVGVIGVGAMGRNHARVFAQMPEVNLVALADVDTETVQQIARTYKANAYTDYHEMLAKEKLDIVSVSVPTRLHAAVALDVIAHGVHIFIEKPLAITLDECQAIIDAARQAGVRLGVGHIERFNPAILELRRRLENNQLGRVFQIRSRRVGPFPSRIMDVGVVFDLATHELDIMEYLIGSPIRNLYAETEQEINASHEDLLSGLLKFENGAVGVLDINWLTPTKIRELSILGERGMFHVNYLTQELYFYENNYANGWEGMVALMGVSEGRITKYELRRREPLVEELTDFVSAVTDGRESLVTGEEGMRAVYLADKLVTSGLNHQILPVNGH</sequence>
<dbReference type="Pfam" id="PF22725">
    <property type="entry name" value="GFO_IDH_MocA_C3"/>
    <property type="match status" value="1"/>
</dbReference>
<dbReference type="EMBL" id="PHEX01000023">
    <property type="protein sequence ID" value="PKQ28289.1"/>
    <property type="molecule type" value="Genomic_DNA"/>
</dbReference>
<evidence type="ECO:0000259" key="1">
    <source>
        <dbReference type="Pfam" id="PF01408"/>
    </source>
</evidence>
<dbReference type="InterPro" id="IPR000683">
    <property type="entry name" value="Gfo/Idh/MocA-like_OxRdtase_N"/>
</dbReference>
<accession>A0A2N3G6D6</accession>
<organism evidence="3 4">
    <name type="scientific">Candidatus Anoxymicrobium japonicum</name>
    <dbReference type="NCBI Taxonomy" id="2013648"/>
    <lineage>
        <taxon>Bacteria</taxon>
        <taxon>Bacillati</taxon>
        <taxon>Actinomycetota</taxon>
        <taxon>Candidatus Geothermincolia</taxon>
        <taxon>Candidatus Geothermincolales</taxon>
        <taxon>Candidatus Anoxymicrobiaceae</taxon>
        <taxon>Candidatus Anoxymicrobium</taxon>
    </lineage>
</organism>
<dbReference type="InterPro" id="IPR036291">
    <property type="entry name" value="NAD(P)-bd_dom_sf"/>
</dbReference>
<dbReference type="Gene3D" id="3.40.50.720">
    <property type="entry name" value="NAD(P)-binding Rossmann-like Domain"/>
    <property type="match status" value="1"/>
</dbReference>
<comment type="caution">
    <text evidence="3">The sequence shown here is derived from an EMBL/GenBank/DDBJ whole genome shotgun (WGS) entry which is preliminary data.</text>
</comment>